<reference evidence="2 4" key="2">
    <citation type="submission" date="2020-08" db="EMBL/GenBank/DDBJ databases">
        <title>Sequencing the genomes of 1000 actinobacteria strains.</title>
        <authorList>
            <person name="Klenk H.-P."/>
        </authorList>
    </citation>
    <scope>NUCLEOTIDE SEQUENCE [LARGE SCALE GENOMIC DNA]</scope>
    <source>
        <strain evidence="2 4">DSM 9581</strain>
    </source>
</reference>
<sequence>MFLAWGDESGSVPSLDPGAFLLAAAVCAVGDLDGLRERMTRMRRPSEKKIHWRDDSRVRHDEVTREIAAAGVEAIVVVRVGSLDERPERRRRKCFERFAAEVERSGCGILTMESRGAGLDRKDRDMVDAMRAARTVDGTLRLEHAPGPAEPMLWIADAVCGAVVASRTGDPAFLRRIERAVHLVEVRT</sequence>
<dbReference type="Proteomes" id="UP000564629">
    <property type="component" value="Unassembled WGS sequence"/>
</dbReference>
<reference evidence="1 3" key="1">
    <citation type="submission" date="2019-07" db="EMBL/GenBank/DDBJ databases">
        <title>Whole genome shotgun sequence of Cellulomonas hominis NBRC 16055.</title>
        <authorList>
            <person name="Hosoyama A."/>
            <person name="Uohara A."/>
            <person name="Ohji S."/>
            <person name="Ichikawa N."/>
        </authorList>
    </citation>
    <scope>NUCLEOTIDE SEQUENCE [LARGE SCALE GENOMIC DNA]</scope>
    <source>
        <strain evidence="1 3">NBRC 16055</strain>
    </source>
</reference>
<evidence type="ECO:0000313" key="3">
    <source>
        <dbReference type="Proteomes" id="UP000321723"/>
    </source>
</evidence>
<evidence type="ECO:0000313" key="2">
    <source>
        <dbReference type="EMBL" id="MBB5473475.1"/>
    </source>
</evidence>
<evidence type="ECO:0000313" key="1">
    <source>
        <dbReference type="EMBL" id="GEL45243.1"/>
    </source>
</evidence>
<dbReference type="AlphaFoldDB" id="A0A511F7Q0"/>
<organism evidence="1 3">
    <name type="scientific">Cellulomonas hominis</name>
    <dbReference type="NCBI Taxonomy" id="156981"/>
    <lineage>
        <taxon>Bacteria</taxon>
        <taxon>Bacillati</taxon>
        <taxon>Actinomycetota</taxon>
        <taxon>Actinomycetes</taxon>
        <taxon>Micrococcales</taxon>
        <taxon>Cellulomonadaceae</taxon>
        <taxon>Cellulomonas</taxon>
    </lineage>
</organism>
<protein>
    <recommendedName>
        <fullName evidence="5">DUF3800 domain-containing protein</fullName>
    </recommendedName>
</protein>
<evidence type="ECO:0008006" key="5">
    <source>
        <dbReference type="Google" id="ProtNLM"/>
    </source>
</evidence>
<dbReference type="OrthoDB" id="3255134at2"/>
<evidence type="ECO:0000313" key="4">
    <source>
        <dbReference type="Proteomes" id="UP000564629"/>
    </source>
</evidence>
<dbReference type="EMBL" id="BJVQ01000003">
    <property type="protein sequence ID" value="GEL45243.1"/>
    <property type="molecule type" value="Genomic_DNA"/>
</dbReference>
<dbReference type="EMBL" id="JACHDN010000001">
    <property type="protein sequence ID" value="MBB5473475.1"/>
    <property type="molecule type" value="Genomic_DNA"/>
</dbReference>
<gene>
    <name evidence="1" type="ORF">CHO01_03590</name>
    <name evidence="2" type="ORF">HNR08_002211</name>
</gene>
<dbReference type="RefSeq" id="WP_146832651.1">
    <property type="nucleotide sequence ID" value="NZ_BJVQ01000003.1"/>
</dbReference>
<comment type="caution">
    <text evidence="1">The sequence shown here is derived from an EMBL/GenBank/DDBJ whole genome shotgun (WGS) entry which is preliminary data.</text>
</comment>
<dbReference type="Proteomes" id="UP000321723">
    <property type="component" value="Unassembled WGS sequence"/>
</dbReference>
<name>A0A511F7Q0_9CELL</name>
<accession>A0A511F7Q0</accession>
<proteinExistence type="predicted"/>
<keyword evidence="3" id="KW-1185">Reference proteome</keyword>